<dbReference type="PANTHER" id="PTHR36922:SF1">
    <property type="entry name" value="DUF1993 DOMAIN-CONTAINING PROTEIN"/>
    <property type="match status" value="1"/>
</dbReference>
<dbReference type="AlphaFoldDB" id="A0A395NPL8"/>
<reference evidence="1 2" key="1">
    <citation type="journal article" date="2018" name="PLoS Pathog.">
        <title>Evolution of structural diversity of trichothecenes, a family of toxins produced by plant pathogenic and entomopathogenic fungi.</title>
        <authorList>
            <person name="Proctor R.H."/>
            <person name="McCormick S.P."/>
            <person name="Kim H.S."/>
            <person name="Cardoza R.E."/>
            <person name="Stanley A.M."/>
            <person name="Lindo L."/>
            <person name="Kelly A."/>
            <person name="Brown D.W."/>
            <person name="Lee T."/>
            <person name="Vaughan M.M."/>
            <person name="Alexander N.J."/>
            <person name="Busman M."/>
            <person name="Gutierrez S."/>
        </authorList>
    </citation>
    <scope>NUCLEOTIDE SEQUENCE [LARGE SCALE GENOMIC DNA]</scope>
    <source>
        <strain evidence="1 2">IBT 40837</strain>
    </source>
</reference>
<dbReference type="SUPFAM" id="SSF109854">
    <property type="entry name" value="DinB/YfiT-like putative metalloenzymes"/>
    <property type="match status" value="1"/>
</dbReference>
<evidence type="ECO:0000313" key="1">
    <source>
        <dbReference type="EMBL" id="RFU77976.1"/>
    </source>
</evidence>
<keyword evidence="2" id="KW-1185">Reference proteome</keyword>
<dbReference type="InterPro" id="IPR034660">
    <property type="entry name" value="DinB/YfiT-like"/>
</dbReference>
<dbReference type="Gene3D" id="1.20.120.450">
    <property type="entry name" value="dinb family like domain"/>
    <property type="match status" value="1"/>
</dbReference>
<sequence>MASPTLYQLGIDPYIRAFDAFKVIFQKAKEHAGAEADSLVTERLYSDMYPLTYHVWVVYAMATSVCLEKLLPEMERPEEGDHKDLKTMDDLIACADKGLQLMRKIKPGDLEGIEDKVVEFSPRPPMDIVVTDTMGFALGWTTPNLYFHLTIAYAILRMKGVPLGKMDFWIPMLEPFVHSRHTYAKEEKAVREVKE</sequence>
<dbReference type="OrthoDB" id="3724345at2759"/>
<comment type="caution">
    <text evidence="1">The sequence shown here is derived from an EMBL/GenBank/DDBJ whole genome shotgun (WGS) entry which is preliminary data.</text>
</comment>
<name>A0A395NPL8_TRIAR</name>
<accession>A0A395NPL8</accession>
<dbReference type="Pfam" id="PF09351">
    <property type="entry name" value="DUF1993"/>
    <property type="match status" value="1"/>
</dbReference>
<dbReference type="STRING" id="490622.A0A395NPL8"/>
<dbReference type="InterPro" id="IPR018531">
    <property type="entry name" value="DUF1993"/>
</dbReference>
<dbReference type="PANTHER" id="PTHR36922">
    <property type="entry name" value="BLL2446 PROTEIN"/>
    <property type="match status" value="1"/>
</dbReference>
<dbReference type="EMBL" id="PXOA01000242">
    <property type="protein sequence ID" value="RFU77976.1"/>
    <property type="molecule type" value="Genomic_DNA"/>
</dbReference>
<evidence type="ECO:0000313" key="2">
    <source>
        <dbReference type="Proteomes" id="UP000266272"/>
    </source>
</evidence>
<organism evidence="1 2">
    <name type="scientific">Trichoderma arundinaceum</name>
    <dbReference type="NCBI Taxonomy" id="490622"/>
    <lineage>
        <taxon>Eukaryota</taxon>
        <taxon>Fungi</taxon>
        <taxon>Dikarya</taxon>
        <taxon>Ascomycota</taxon>
        <taxon>Pezizomycotina</taxon>
        <taxon>Sordariomycetes</taxon>
        <taxon>Hypocreomycetidae</taxon>
        <taxon>Hypocreales</taxon>
        <taxon>Hypocreaceae</taxon>
        <taxon>Trichoderma</taxon>
    </lineage>
</organism>
<protein>
    <submittedName>
        <fullName evidence="1">Helix-turn-helix-domain containing type</fullName>
    </submittedName>
</protein>
<gene>
    <name evidence="1" type="ORF">TARUN_4250</name>
</gene>
<proteinExistence type="predicted"/>
<dbReference type="Proteomes" id="UP000266272">
    <property type="component" value="Unassembled WGS sequence"/>
</dbReference>